<feature type="domain" description="Pterin-binding" evidence="11">
    <location>
        <begin position="37"/>
        <end position="305"/>
    </location>
</feature>
<keyword evidence="9 10" id="KW-0289">Folate biosynthesis</keyword>
<keyword evidence="7 10" id="KW-0479">Metal-binding</keyword>
<dbReference type="NCBIfam" id="TIGR01496">
    <property type="entry name" value="DHPS"/>
    <property type="match status" value="1"/>
</dbReference>
<comment type="cofactor">
    <cofactor evidence="2 10">
        <name>Mg(2+)</name>
        <dbReference type="ChEBI" id="CHEBI:18420"/>
    </cofactor>
</comment>
<evidence type="ECO:0000256" key="10">
    <source>
        <dbReference type="RuleBase" id="RU361205"/>
    </source>
</evidence>
<sequence length="313" mass="32638">MDTMGAAPGTGPNTGPVSVVRRAAAKKTVADLPTDRTLVMGILNVTPDSFSDGGRFVAPPDTVVDHESAVHAGLSQHYAGADIVDVGGESTRPGADPVEPEEEQRRILPVLEALFTGGAVVSVDTRHPSTAAAAIAAAPGPEHLIINDVSGMVTAAEMPQVVADGGVRVIITHNRGDAQTMQSRAQYDDVVAEVVAELQQIRDRYLDAGVPAERIILDPGIGFAKTAAQSWELLRHLDRIVALGHPVLLGVSRKGFLGELLARSGAPREAQGRDAATLALNALAAQAGVWAVRVHDVEPTVDAMKAVGALRRA</sequence>
<keyword evidence="8 10" id="KW-0460">Magnesium</keyword>
<dbReference type="Pfam" id="PF00809">
    <property type="entry name" value="Pterin_bind"/>
    <property type="match status" value="1"/>
</dbReference>
<keyword evidence="13" id="KW-1185">Reference proteome</keyword>
<accession>A0ABP6LPZ8</accession>
<comment type="pathway">
    <text evidence="3 10">Cofactor biosynthesis; tetrahydrofolate biosynthesis; 7,8-dihydrofolate from 2-amino-4-hydroxy-6-hydroxymethyl-7,8-dihydropteridine diphosphate and 4-aminobenzoate: step 1/2.</text>
</comment>
<protein>
    <recommendedName>
        <fullName evidence="5 10">Dihydropteroate synthase</fullName>
        <shortName evidence="10">DHPS</shortName>
        <ecNumber evidence="5 10">2.5.1.15</ecNumber>
    </recommendedName>
    <alternativeName>
        <fullName evidence="10">Dihydropteroate pyrophosphorylase</fullName>
    </alternativeName>
</protein>
<dbReference type="PROSITE" id="PS50972">
    <property type="entry name" value="PTERIN_BINDING"/>
    <property type="match status" value="1"/>
</dbReference>
<keyword evidence="6 10" id="KW-0808">Transferase</keyword>
<evidence type="ECO:0000256" key="8">
    <source>
        <dbReference type="ARBA" id="ARBA00022842"/>
    </source>
</evidence>
<evidence type="ECO:0000256" key="2">
    <source>
        <dbReference type="ARBA" id="ARBA00001946"/>
    </source>
</evidence>
<evidence type="ECO:0000256" key="7">
    <source>
        <dbReference type="ARBA" id="ARBA00022723"/>
    </source>
</evidence>
<dbReference type="Proteomes" id="UP001500236">
    <property type="component" value="Unassembled WGS sequence"/>
</dbReference>
<comment type="function">
    <text evidence="10">Catalyzes the condensation of para-aminobenzoate (pABA) with 6-hydroxymethyl-7,8-dihydropterin diphosphate (DHPt-PP) to form 7,8-dihydropteroate (H2Pte), the immediate precursor of folate derivatives.</text>
</comment>
<dbReference type="Gene3D" id="3.20.20.20">
    <property type="entry name" value="Dihydropteroate synthase-like"/>
    <property type="match status" value="1"/>
</dbReference>
<reference evidence="13" key="1">
    <citation type="journal article" date="2019" name="Int. J. Syst. Evol. Microbiol.">
        <title>The Global Catalogue of Microorganisms (GCM) 10K type strain sequencing project: providing services to taxonomists for standard genome sequencing and annotation.</title>
        <authorList>
            <consortium name="The Broad Institute Genomics Platform"/>
            <consortium name="The Broad Institute Genome Sequencing Center for Infectious Disease"/>
            <person name="Wu L."/>
            <person name="Ma J."/>
        </authorList>
    </citation>
    <scope>NUCLEOTIDE SEQUENCE [LARGE SCALE GENOMIC DNA]</scope>
    <source>
        <strain evidence="13">JCM 14309</strain>
    </source>
</reference>
<evidence type="ECO:0000256" key="5">
    <source>
        <dbReference type="ARBA" id="ARBA00012458"/>
    </source>
</evidence>
<name>A0ABP6LPZ8_9MICC</name>
<dbReference type="InterPro" id="IPR045031">
    <property type="entry name" value="DHP_synth-like"/>
</dbReference>
<dbReference type="RefSeq" id="WP_344685051.1">
    <property type="nucleotide sequence ID" value="NZ_BAAAVT010000003.1"/>
</dbReference>
<dbReference type="InterPro" id="IPR006390">
    <property type="entry name" value="DHP_synth_dom"/>
</dbReference>
<dbReference type="PANTHER" id="PTHR20941:SF1">
    <property type="entry name" value="FOLIC ACID SYNTHESIS PROTEIN FOL1"/>
    <property type="match status" value="1"/>
</dbReference>
<dbReference type="InterPro" id="IPR000489">
    <property type="entry name" value="Pterin-binding_dom"/>
</dbReference>
<evidence type="ECO:0000259" key="11">
    <source>
        <dbReference type="PROSITE" id="PS50972"/>
    </source>
</evidence>
<dbReference type="CDD" id="cd00739">
    <property type="entry name" value="DHPS"/>
    <property type="match status" value="1"/>
</dbReference>
<organism evidence="12 13">
    <name type="scientific">Nesterenkonia aethiopica</name>
    <dbReference type="NCBI Taxonomy" id="269144"/>
    <lineage>
        <taxon>Bacteria</taxon>
        <taxon>Bacillati</taxon>
        <taxon>Actinomycetota</taxon>
        <taxon>Actinomycetes</taxon>
        <taxon>Micrococcales</taxon>
        <taxon>Micrococcaceae</taxon>
        <taxon>Nesterenkonia</taxon>
    </lineage>
</organism>
<dbReference type="PROSITE" id="PS00793">
    <property type="entry name" value="DHPS_2"/>
    <property type="match status" value="1"/>
</dbReference>
<evidence type="ECO:0000256" key="3">
    <source>
        <dbReference type="ARBA" id="ARBA00004763"/>
    </source>
</evidence>
<comment type="similarity">
    <text evidence="4 10">Belongs to the DHPS family.</text>
</comment>
<evidence type="ECO:0000256" key="4">
    <source>
        <dbReference type="ARBA" id="ARBA00009503"/>
    </source>
</evidence>
<gene>
    <name evidence="12" type="primary">folP</name>
    <name evidence="12" type="ORF">GCM10010529_05890</name>
</gene>
<comment type="caution">
    <text evidence="12">The sequence shown here is derived from an EMBL/GenBank/DDBJ whole genome shotgun (WGS) entry which is preliminary data.</text>
</comment>
<dbReference type="InterPro" id="IPR011005">
    <property type="entry name" value="Dihydropteroate_synth-like_sf"/>
</dbReference>
<dbReference type="SUPFAM" id="SSF51717">
    <property type="entry name" value="Dihydropteroate synthetase-like"/>
    <property type="match status" value="1"/>
</dbReference>
<evidence type="ECO:0000256" key="9">
    <source>
        <dbReference type="ARBA" id="ARBA00022909"/>
    </source>
</evidence>
<evidence type="ECO:0000256" key="1">
    <source>
        <dbReference type="ARBA" id="ARBA00000012"/>
    </source>
</evidence>
<evidence type="ECO:0000313" key="12">
    <source>
        <dbReference type="EMBL" id="GAA3054656.1"/>
    </source>
</evidence>
<evidence type="ECO:0000313" key="13">
    <source>
        <dbReference type="Proteomes" id="UP001500236"/>
    </source>
</evidence>
<comment type="catalytic activity">
    <reaction evidence="1">
        <text>(7,8-dihydropterin-6-yl)methyl diphosphate + 4-aminobenzoate = 7,8-dihydropteroate + diphosphate</text>
        <dbReference type="Rhea" id="RHEA:19949"/>
        <dbReference type="ChEBI" id="CHEBI:17836"/>
        <dbReference type="ChEBI" id="CHEBI:17839"/>
        <dbReference type="ChEBI" id="CHEBI:33019"/>
        <dbReference type="ChEBI" id="CHEBI:72950"/>
        <dbReference type="EC" id="2.5.1.15"/>
    </reaction>
</comment>
<dbReference type="EC" id="2.5.1.15" evidence="5 10"/>
<proteinExistence type="inferred from homology"/>
<dbReference type="PROSITE" id="PS00792">
    <property type="entry name" value="DHPS_1"/>
    <property type="match status" value="1"/>
</dbReference>
<dbReference type="EMBL" id="BAAAVT010000003">
    <property type="protein sequence ID" value="GAA3054656.1"/>
    <property type="molecule type" value="Genomic_DNA"/>
</dbReference>
<dbReference type="PANTHER" id="PTHR20941">
    <property type="entry name" value="FOLATE SYNTHESIS PROTEINS"/>
    <property type="match status" value="1"/>
</dbReference>
<evidence type="ECO:0000256" key="6">
    <source>
        <dbReference type="ARBA" id="ARBA00022679"/>
    </source>
</evidence>